<evidence type="ECO:0000313" key="13">
    <source>
        <dbReference type="Proteomes" id="UP000291469"/>
    </source>
</evidence>
<dbReference type="GO" id="GO:0009002">
    <property type="term" value="F:serine-type D-Ala-D-Ala carboxypeptidase activity"/>
    <property type="evidence" value="ECO:0007669"/>
    <property type="project" value="InterPro"/>
</dbReference>
<dbReference type="KEGG" id="erz:ER308_19915"/>
<evidence type="ECO:0000256" key="1">
    <source>
        <dbReference type="ARBA" id="ARBA00007164"/>
    </source>
</evidence>
<sequence length="461" mass="47228">MTAVRLFATRGRGGGRGSRSAALAVLTSAVLLVAGAQSTAELVAGARGEATAQPTAADGLRGEENGDEGIDGVVPGGRAGDVAGPQVSAAGALLWDPAADAVLVDVEAEVPRPMASTTKIMTALLVLEGGTVDDEVEISAAAVQAGQLPGVARVGLTEGEALPMRSLLVALLLESANDAAVAIAEHVSGDVDAFVAAMNERADELGLDETGFVDPSGLTNDPDHVASPADLVRLAEEAMGHEEFAEIVGMSEAEPDGLPRIDNRNELLDTFDGATGVKTGFTSRAGLTLVAAAEREDRRLYAVVLDSDDHFADSAELLRHGFERWASERIEGEVASWRTSGGTTPLEVARPVEYAVPADGEVELVADPPATLPAGTPAGTEAGTAELRVDGVPAGSVELATAEEVPRPTHEGSAAIGAGLQDALRDLSRAGLEEVRGEPPFGRPVHPLVVSGRPWFPGAPD</sequence>
<accession>A0A411YK95</accession>
<dbReference type="InterPro" id="IPR012338">
    <property type="entry name" value="Beta-lactam/transpept-like"/>
</dbReference>
<dbReference type="GO" id="GO:0008360">
    <property type="term" value="P:regulation of cell shape"/>
    <property type="evidence" value="ECO:0007669"/>
    <property type="project" value="UniProtKB-KW"/>
</dbReference>
<reference evidence="12 13" key="1">
    <citation type="submission" date="2019-01" db="EMBL/GenBank/DDBJ databases">
        <title>Egibacter rhizosphaerae EGI 80759T.</title>
        <authorList>
            <person name="Chen D.-D."/>
            <person name="Tian Y."/>
            <person name="Jiao J.-Y."/>
            <person name="Zhang X.-T."/>
            <person name="Zhang Y.-G."/>
            <person name="Zhang Y."/>
            <person name="Xiao M."/>
            <person name="Shu W.-S."/>
            <person name="Li W.-J."/>
        </authorList>
    </citation>
    <scope>NUCLEOTIDE SEQUENCE [LARGE SCALE GENOMIC DNA]</scope>
    <source>
        <strain evidence="12 13">EGI 80759</strain>
    </source>
</reference>
<keyword evidence="5" id="KW-0573">Peptidoglycan synthesis</keyword>
<keyword evidence="13" id="KW-1185">Reference proteome</keyword>
<evidence type="ECO:0000256" key="5">
    <source>
        <dbReference type="ARBA" id="ARBA00022984"/>
    </source>
</evidence>
<dbReference type="PANTHER" id="PTHR21581">
    <property type="entry name" value="D-ALANYL-D-ALANINE CARBOXYPEPTIDASE"/>
    <property type="match status" value="1"/>
</dbReference>
<feature type="region of interest" description="Disordered" evidence="10">
    <location>
        <begin position="46"/>
        <end position="69"/>
    </location>
</feature>
<dbReference type="Proteomes" id="UP000291469">
    <property type="component" value="Chromosome"/>
</dbReference>
<evidence type="ECO:0000256" key="4">
    <source>
        <dbReference type="ARBA" id="ARBA00022960"/>
    </source>
</evidence>
<comment type="similarity">
    <text evidence="1 9">Belongs to the peptidase S11 family.</text>
</comment>
<keyword evidence="12" id="KW-0645">Protease</keyword>
<dbReference type="PANTHER" id="PTHR21581:SF33">
    <property type="entry name" value="D-ALANYL-D-ALANINE CARBOXYPEPTIDASE DACB"/>
    <property type="match status" value="1"/>
</dbReference>
<feature type="active site" description="Acyl-ester intermediate" evidence="7">
    <location>
        <position position="116"/>
    </location>
</feature>
<feature type="active site" evidence="7">
    <location>
        <position position="175"/>
    </location>
</feature>
<dbReference type="GO" id="GO:0009252">
    <property type="term" value="P:peptidoglycan biosynthetic process"/>
    <property type="evidence" value="ECO:0007669"/>
    <property type="project" value="UniProtKB-KW"/>
</dbReference>
<feature type="active site" description="Proton acceptor" evidence="7">
    <location>
        <position position="119"/>
    </location>
</feature>
<feature type="domain" description="Peptidase S11 D-alanyl-D-alanine carboxypeptidase A N-terminal" evidence="11">
    <location>
        <begin position="83"/>
        <end position="308"/>
    </location>
</feature>
<keyword evidence="4" id="KW-0133">Cell shape</keyword>
<keyword evidence="12" id="KW-0121">Carboxypeptidase</keyword>
<dbReference type="SUPFAM" id="SSF56601">
    <property type="entry name" value="beta-lactamase/transpeptidase-like"/>
    <property type="match status" value="1"/>
</dbReference>
<dbReference type="GO" id="GO:0071555">
    <property type="term" value="P:cell wall organization"/>
    <property type="evidence" value="ECO:0007669"/>
    <property type="project" value="UniProtKB-KW"/>
</dbReference>
<name>A0A411YK95_9ACTN</name>
<dbReference type="AlphaFoldDB" id="A0A411YK95"/>
<dbReference type="InterPro" id="IPR001967">
    <property type="entry name" value="Peptidase_S11_N"/>
</dbReference>
<organism evidence="12 13">
    <name type="scientific">Egibacter rhizosphaerae</name>
    <dbReference type="NCBI Taxonomy" id="1670831"/>
    <lineage>
        <taxon>Bacteria</taxon>
        <taxon>Bacillati</taxon>
        <taxon>Actinomycetota</taxon>
        <taxon>Nitriliruptoria</taxon>
        <taxon>Egibacterales</taxon>
        <taxon>Egibacteraceae</taxon>
        <taxon>Egibacter</taxon>
    </lineage>
</organism>
<dbReference type="EMBL" id="CP036402">
    <property type="protein sequence ID" value="QBI21607.1"/>
    <property type="molecule type" value="Genomic_DNA"/>
</dbReference>
<gene>
    <name evidence="12" type="ORF">ER308_19915</name>
</gene>
<evidence type="ECO:0000259" key="11">
    <source>
        <dbReference type="Pfam" id="PF00768"/>
    </source>
</evidence>
<dbReference type="Pfam" id="PF00768">
    <property type="entry name" value="Peptidase_S11"/>
    <property type="match status" value="1"/>
</dbReference>
<proteinExistence type="inferred from homology"/>
<protein>
    <submittedName>
        <fullName evidence="12">D-alanyl-D-alanine carboxypeptidase</fullName>
    </submittedName>
</protein>
<evidence type="ECO:0000256" key="2">
    <source>
        <dbReference type="ARBA" id="ARBA00022729"/>
    </source>
</evidence>
<evidence type="ECO:0000256" key="10">
    <source>
        <dbReference type="SAM" id="MobiDB-lite"/>
    </source>
</evidence>
<dbReference type="GO" id="GO:0006508">
    <property type="term" value="P:proteolysis"/>
    <property type="evidence" value="ECO:0007669"/>
    <property type="project" value="InterPro"/>
</dbReference>
<evidence type="ECO:0000256" key="9">
    <source>
        <dbReference type="RuleBase" id="RU004016"/>
    </source>
</evidence>
<dbReference type="OrthoDB" id="5241551at2"/>
<keyword evidence="2" id="KW-0732">Signal</keyword>
<dbReference type="InterPro" id="IPR018044">
    <property type="entry name" value="Peptidase_S11"/>
</dbReference>
<dbReference type="PRINTS" id="PR00725">
    <property type="entry name" value="DADACBPTASE1"/>
</dbReference>
<evidence type="ECO:0000256" key="6">
    <source>
        <dbReference type="ARBA" id="ARBA00023316"/>
    </source>
</evidence>
<feature type="binding site" evidence="8">
    <location>
        <position position="278"/>
    </location>
    <ligand>
        <name>substrate</name>
    </ligand>
</feature>
<evidence type="ECO:0000256" key="7">
    <source>
        <dbReference type="PIRSR" id="PIRSR618044-1"/>
    </source>
</evidence>
<keyword evidence="3" id="KW-0378">Hydrolase</keyword>
<evidence type="ECO:0000313" key="12">
    <source>
        <dbReference type="EMBL" id="QBI21607.1"/>
    </source>
</evidence>
<keyword evidence="6" id="KW-0961">Cell wall biogenesis/degradation</keyword>
<evidence type="ECO:0000256" key="8">
    <source>
        <dbReference type="PIRSR" id="PIRSR618044-2"/>
    </source>
</evidence>
<dbReference type="Gene3D" id="3.40.710.10">
    <property type="entry name" value="DD-peptidase/beta-lactamase superfamily"/>
    <property type="match status" value="1"/>
</dbReference>
<evidence type="ECO:0000256" key="3">
    <source>
        <dbReference type="ARBA" id="ARBA00022801"/>
    </source>
</evidence>